<feature type="compositionally biased region" description="Acidic residues" evidence="1">
    <location>
        <begin position="136"/>
        <end position="146"/>
    </location>
</feature>
<evidence type="ECO:0000313" key="2">
    <source>
        <dbReference type="EMBL" id="CAH1639174.1"/>
    </source>
</evidence>
<dbReference type="EMBL" id="LR824550">
    <property type="protein sequence ID" value="CAH1639174.1"/>
    <property type="molecule type" value="Genomic_DNA"/>
</dbReference>
<feature type="region of interest" description="Disordered" evidence="1">
    <location>
        <begin position="243"/>
        <end position="323"/>
    </location>
</feature>
<evidence type="ECO:0000313" key="3">
    <source>
        <dbReference type="Proteomes" id="UP001153321"/>
    </source>
</evidence>
<feature type="region of interest" description="Disordered" evidence="1">
    <location>
        <begin position="72"/>
        <end position="199"/>
    </location>
</feature>
<dbReference type="AlphaFoldDB" id="A0A9P0N445"/>
<accession>A0A9P0N445</accession>
<feature type="compositionally biased region" description="Basic residues" evidence="1">
    <location>
        <begin position="104"/>
        <end position="131"/>
    </location>
</feature>
<evidence type="ECO:0000256" key="1">
    <source>
        <dbReference type="SAM" id="MobiDB-lite"/>
    </source>
</evidence>
<organism evidence="2 3">
    <name type="scientific">Spodoptera littoralis</name>
    <name type="common">Egyptian cotton leafworm</name>
    <dbReference type="NCBI Taxonomy" id="7109"/>
    <lineage>
        <taxon>Eukaryota</taxon>
        <taxon>Metazoa</taxon>
        <taxon>Ecdysozoa</taxon>
        <taxon>Arthropoda</taxon>
        <taxon>Hexapoda</taxon>
        <taxon>Insecta</taxon>
        <taxon>Pterygota</taxon>
        <taxon>Neoptera</taxon>
        <taxon>Endopterygota</taxon>
        <taxon>Lepidoptera</taxon>
        <taxon>Glossata</taxon>
        <taxon>Ditrysia</taxon>
        <taxon>Noctuoidea</taxon>
        <taxon>Noctuidae</taxon>
        <taxon>Amphipyrinae</taxon>
        <taxon>Spodoptera</taxon>
    </lineage>
</organism>
<dbReference type="Proteomes" id="UP001153321">
    <property type="component" value="Chromosome 19"/>
</dbReference>
<gene>
    <name evidence="2" type="ORF">SPLIT_LOCUS4531</name>
</gene>
<proteinExistence type="predicted"/>
<feature type="compositionally biased region" description="Low complexity" evidence="1">
    <location>
        <begin position="147"/>
        <end position="167"/>
    </location>
</feature>
<reference evidence="2" key="1">
    <citation type="submission" date="2022-02" db="EMBL/GenBank/DDBJ databases">
        <authorList>
            <person name="King R."/>
        </authorList>
    </citation>
    <scope>NUCLEOTIDE SEQUENCE</scope>
</reference>
<protein>
    <submittedName>
        <fullName evidence="2">Uncharacterized protein</fullName>
    </submittedName>
</protein>
<sequence length="323" mass="36289">MWTARVKLTHEIRRHYYSEPTPIYDVPSIVSSTVPNPYTTISRNKINEIPKDTDELGDWLYNQFFKTIENQVISNSNNTKPNKNEKPPTRRSGGDGRPVVGSTKRIKSRRFGRSKKRKHNSKARGLRRKLLRITEDDSLFDSESDSDSSGSSGSSDSDSNSDGSSEGSDGKKSESGSEGDKDHGHKKVIIFNRRPKPPLPSFIFLPNMDTPYYPPIGLPPPPPMPMYPMVPVPPVGPPMYPFPGIPKCDEENSTTTTTTTNTTTETTITNTNTTTDTKEAPPSNDRRRSKLERHRNIPTDEDEDDEEYMPRAVEPGCKNYVTK</sequence>
<feature type="compositionally biased region" description="Basic and acidic residues" evidence="1">
    <location>
        <begin position="82"/>
        <end position="94"/>
    </location>
</feature>
<feature type="compositionally biased region" description="Basic and acidic residues" evidence="1">
    <location>
        <begin position="168"/>
        <end position="183"/>
    </location>
</feature>
<feature type="compositionally biased region" description="Low complexity" evidence="1">
    <location>
        <begin position="254"/>
        <end position="275"/>
    </location>
</feature>
<feature type="compositionally biased region" description="Basic residues" evidence="1">
    <location>
        <begin position="184"/>
        <end position="196"/>
    </location>
</feature>
<keyword evidence="3" id="KW-1185">Reference proteome</keyword>
<name>A0A9P0N445_SPOLI</name>